<dbReference type="Proteomes" id="UP000034883">
    <property type="component" value="Chromosome"/>
</dbReference>
<comment type="similarity">
    <text evidence="1">Belongs to the CapA family.</text>
</comment>
<evidence type="ECO:0000259" key="3">
    <source>
        <dbReference type="SMART" id="SM00854"/>
    </source>
</evidence>
<evidence type="ECO:0000256" key="1">
    <source>
        <dbReference type="ARBA" id="ARBA00005662"/>
    </source>
</evidence>
<dbReference type="SMART" id="SM00854">
    <property type="entry name" value="PGA_cap"/>
    <property type="match status" value="1"/>
</dbReference>
<reference evidence="4 5" key="1">
    <citation type="submission" date="2015-03" db="EMBL/GenBank/DDBJ databases">
        <title>Genome assembly of Sandaracinus amylolyticus DSM 53668.</title>
        <authorList>
            <person name="Sharma G."/>
            <person name="Subramanian S."/>
        </authorList>
    </citation>
    <scope>NUCLEOTIDE SEQUENCE [LARGE SCALE GENOMIC DNA]</scope>
    <source>
        <strain evidence="4 5">DSM 53668</strain>
    </source>
</reference>
<keyword evidence="5" id="KW-1185">Reference proteome</keyword>
<evidence type="ECO:0000256" key="2">
    <source>
        <dbReference type="SAM" id="SignalP"/>
    </source>
</evidence>
<feature type="signal peptide" evidence="2">
    <location>
        <begin position="1"/>
        <end position="28"/>
    </location>
</feature>
<dbReference type="InterPro" id="IPR019079">
    <property type="entry name" value="Capsule_synth_CapA"/>
</dbReference>
<keyword evidence="2" id="KW-0732">Signal</keyword>
<dbReference type="CDD" id="cd07381">
    <property type="entry name" value="MPP_CapA"/>
    <property type="match status" value="1"/>
</dbReference>
<dbReference type="EMBL" id="CP011125">
    <property type="protein sequence ID" value="AKF05728.1"/>
    <property type="molecule type" value="Genomic_DNA"/>
</dbReference>
<organism evidence="4 5">
    <name type="scientific">Sandaracinus amylolyticus</name>
    <dbReference type="NCBI Taxonomy" id="927083"/>
    <lineage>
        <taxon>Bacteria</taxon>
        <taxon>Pseudomonadati</taxon>
        <taxon>Myxococcota</taxon>
        <taxon>Polyangia</taxon>
        <taxon>Polyangiales</taxon>
        <taxon>Sandaracinaceae</taxon>
        <taxon>Sandaracinus</taxon>
    </lineage>
</organism>
<dbReference type="AlphaFoldDB" id="A0A0F6YIC0"/>
<evidence type="ECO:0000313" key="4">
    <source>
        <dbReference type="EMBL" id="AKF05728.1"/>
    </source>
</evidence>
<dbReference type="PANTHER" id="PTHR33393">
    <property type="entry name" value="POLYGLUTAMINE SYNTHESIS ACCESSORY PROTEIN RV0574C-RELATED"/>
    <property type="match status" value="1"/>
</dbReference>
<evidence type="ECO:0000313" key="5">
    <source>
        <dbReference type="Proteomes" id="UP000034883"/>
    </source>
</evidence>
<dbReference type="Gene3D" id="3.60.21.10">
    <property type="match status" value="1"/>
</dbReference>
<dbReference type="InterPro" id="IPR029052">
    <property type="entry name" value="Metallo-depent_PP-like"/>
</dbReference>
<accession>A0A0F6YIC0</accession>
<dbReference type="SUPFAM" id="SSF56300">
    <property type="entry name" value="Metallo-dependent phosphatases"/>
    <property type="match status" value="1"/>
</dbReference>
<dbReference type="InterPro" id="IPR052169">
    <property type="entry name" value="CW_Biosynth-Accessory"/>
</dbReference>
<protein>
    <submittedName>
        <fullName evidence="4">Putative enzyme of poly-gamma-glutamate biosynthesis</fullName>
    </submittedName>
</protein>
<proteinExistence type="inferred from homology"/>
<sequence length="521" mass="55877">MYRRGVRALACRAVVLAALVLALAPVRAQDADGPELALGGDVIFDGHITYAIERFFGDAPGPALRELLAETTPALSRADLAIVNLETPVGPRTHERGPEHDAPTFAAPPELLDALAQAGVDALTVANNHAYDQGVAGLASTLEHTARARLPAIGAGRDLDDAARAIVLDARGHRIAIAAFSEGTNRRVRDGDPDAPRIAIASDERIDASVRAARRDADFVVVSLHWTSPLDDRPTRTMQRFARVAADAGADLVYAHGPHQPAPAGRITTSDGRVVPVLWSLGNLVAVMDVDDDRVHAPEPSVRDAIVARVRTRRSDHGRLEVASIASDAYWIATPQRAWWSDPTSAMVRPLSLRAELARIARAACGPRCDRYAASYRARERMLASLLGAETPVESASPELASTTPIARPRSAPRIEHEPPTIPPELARGVALRIEFPHDGAVESSVDRAQIRAIADLLLADRSLRVEIVARPARTERAGIALQRAHRARGLVAILGPSRARFTLRDAPPAATASITLRVSR</sequence>
<name>A0A0F6YIC0_9BACT</name>
<gene>
    <name evidence="4" type="ORF">DB32_002877</name>
</gene>
<feature type="domain" description="Capsule synthesis protein CapA" evidence="3">
    <location>
        <begin position="35"/>
        <end position="288"/>
    </location>
</feature>
<feature type="chain" id="PRO_5002512947" evidence="2">
    <location>
        <begin position="29"/>
        <end position="521"/>
    </location>
</feature>
<dbReference type="Pfam" id="PF09587">
    <property type="entry name" value="PGA_cap"/>
    <property type="match status" value="1"/>
</dbReference>
<dbReference type="PANTHER" id="PTHR33393:SF13">
    <property type="entry name" value="PGA BIOSYNTHESIS PROTEIN CAPA"/>
    <property type="match status" value="1"/>
</dbReference>
<dbReference type="STRING" id="927083.DB32_002877"/>
<dbReference type="KEGG" id="samy:DB32_002877"/>